<organism evidence="1 2">
    <name type="scientific">Mucilaginibacter frigoritolerans</name>
    <dbReference type="NCBI Taxonomy" id="652788"/>
    <lineage>
        <taxon>Bacteria</taxon>
        <taxon>Pseudomonadati</taxon>
        <taxon>Bacteroidota</taxon>
        <taxon>Sphingobacteriia</taxon>
        <taxon>Sphingobacteriales</taxon>
        <taxon>Sphingobacteriaceae</taxon>
        <taxon>Mucilaginibacter</taxon>
    </lineage>
</organism>
<sequence length="49" mass="5541">MQMMHAAASNNLQNCSSLQLIIGLCTKIQLVKTETYFYPNNIYANVFVT</sequence>
<comment type="caution">
    <text evidence="1">The sequence shown here is derived from an EMBL/GenBank/DDBJ whole genome shotgun (WGS) entry which is preliminary data.</text>
</comment>
<dbReference type="Proteomes" id="UP000317010">
    <property type="component" value="Unassembled WGS sequence"/>
</dbReference>
<protein>
    <submittedName>
        <fullName evidence="1">Uncharacterized protein</fullName>
    </submittedName>
</protein>
<gene>
    <name evidence="1" type="ORF">JN11_04564</name>
</gene>
<dbReference type="EMBL" id="VLLI01000018">
    <property type="protein sequence ID" value="TWI94783.1"/>
    <property type="molecule type" value="Genomic_DNA"/>
</dbReference>
<name>A0A562TN05_9SPHI</name>
<evidence type="ECO:0000313" key="1">
    <source>
        <dbReference type="EMBL" id="TWI94783.1"/>
    </source>
</evidence>
<evidence type="ECO:0000313" key="2">
    <source>
        <dbReference type="Proteomes" id="UP000317010"/>
    </source>
</evidence>
<dbReference type="AlphaFoldDB" id="A0A562TN05"/>
<accession>A0A562TN05</accession>
<keyword evidence="2" id="KW-1185">Reference proteome</keyword>
<reference evidence="1 2" key="1">
    <citation type="submission" date="2019-07" db="EMBL/GenBank/DDBJ databases">
        <title>Genomic Encyclopedia of Archaeal and Bacterial Type Strains, Phase II (KMG-II): from individual species to whole genera.</title>
        <authorList>
            <person name="Goeker M."/>
        </authorList>
    </citation>
    <scope>NUCLEOTIDE SEQUENCE [LARGE SCALE GENOMIC DNA]</scope>
    <source>
        <strain evidence="1 2">ATCC BAA-1854</strain>
    </source>
</reference>
<proteinExistence type="predicted"/>